<dbReference type="PANTHER" id="PTHR45088">
    <property type="entry name" value="OSJNBA0022H21.17 PROTEIN"/>
    <property type="match status" value="1"/>
</dbReference>
<dbReference type="Gene3D" id="1.25.40.10">
    <property type="entry name" value="Tetratricopeptide repeat domain"/>
    <property type="match status" value="1"/>
</dbReference>
<dbReference type="RefSeq" id="WP_123410472.1">
    <property type="nucleotide sequence ID" value="NZ_MOBP01000025.1"/>
</dbReference>
<dbReference type="Proteomes" id="UP000283627">
    <property type="component" value="Unassembled WGS sequence"/>
</dbReference>
<sequence length="325" mass="36330">MSLIKLLSTLFFLTLSFHASADLSPLQEPSKKQGITLYNQYKTMSATALLTVAAESGDDEAQYFLGESLRKKNHYMNAEAREWYEASASQGNLYAMIQLGRSEKDLCQFSNDCSPTTKQPIDWLNLAQNLAKPKAEQGDAEAMFIMYQLTIDRDWLEKSANAGHAIAQYWMAIGEQEGNGIFLLPWKRSESIAKWLKASSEGGYPKAMMAYVAVLYKEGDMVGVRHWLEEAANTGEQNAVSTYGAYLTHTPDKVGYPLDLVKGYGLVSLLKELDGGGSARDYLEVKLPEIEAKMTPEQISQANEFAKKWKLTHPPLSFFPEKLSH</sequence>
<dbReference type="PANTHER" id="PTHR45088:SF1">
    <property type="entry name" value="OS04G0476000 PROTEIN"/>
    <property type="match status" value="1"/>
</dbReference>
<feature type="chain" id="PRO_5019470591" description="Sel1 repeat family protein" evidence="1">
    <location>
        <begin position="22"/>
        <end position="325"/>
    </location>
</feature>
<accession>A0A423K2U5</accession>
<feature type="signal peptide" evidence="1">
    <location>
        <begin position="1"/>
        <end position="21"/>
    </location>
</feature>
<dbReference type="SUPFAM" id="SSF81901">
    <property type="entry name" value="HCP-like"/>
    <property type="match status" value="1"/>
</dbReference>
<evidence type="ECO:0000313" key="2">
    <source>
        <dbReference type="EMBL" id="RON45707.1"/>
    </source>
</evidence>
<proteinExistence type="predicted"/>
<name>A0A423K2U5_9PSED</name>
<dbReference type="InterPro" id="IPR053301">
    <property type="entry name" value="F-box_motif"/>
</dbReference>
<dbReference type="AlphaFoldDB" id="A0A423K2U5"/>
<evidence type="ECO:0000313" key="3">
    <source>
        <dbReference type="Proteomes" id="UP000283627"/>
    </source>
</evidence>
<dbReference type="EMBL" id="MOBP01000025">
    <property type="protein sequence ID" value="RON45707.1"/>
    <property type="molecule type" value="Genomic_DNA"/>
</dbReference>
<dbReference type="OrthoDB" id="5587079at2"/>
<evidence type="ECO:0000256" key="1">
    <source>
        <dbReference type="SAM" id="SignalP"/>
    </source>
</evidence>
<evidence type="ECO:0008006" key="4">
    <source>
        <dbReference type="Google" id="ProtNLM"/>
    </source>
</evidence>
<organism evidence="2 3">
    <name type="scientific">Pseudomonas frederiksbergensis</name>
    <dbReference type="NCBI Taxonomy" id="104087"/>
    <lineage>
        <taxon>Bacteria</taxon>
        <taxon>Pseudomonadati</taxon>
        <taxon>Pseudomonadota</taxon>
        <taxon>Gammaproteobacteria</taxon>
        <taxon>Pseudomonadales</taxon>
        <taxon>Pseudomonadaceae</taxon>
        <taxon>Pseudomonas</taxon>
    </lineage>
</organism>
<gene>
    <name evidence="2" type="ORF">BK665_29745</name>
</gene>
<comment type="caution">
    <text evidence="2">The sequence shown here is derived from an EMBL/GenBank/DDBJ whole genome shotgun (WGS) entry which is preliminary data.</text>
</comment>
<reference evidence="2 3" key="1">
    <citation type="submission" date="2016-10" db="EMBL/GenBank/DDBJ databases">
        <title>Comparative genome analysis of multiple Pseudomonas spp. focuses on biocontrol and plant growth promoting traits.</title>
        <authorList>
            <person name="Tao X.-Y."/>
            <person name="Taylor C.G."/>
        </authorList>
    </citation>
    <scope>NUCLEOTIDE SEQUENCE [LARGE SCALE GENOMIC DNA]</scope>
    <source>
        <strain evidence="2 3">39A2</strain>
    </source>
</reference>
<protein>
    <recommendedName>
        <fullName evidence="4">Sel1 repeat family protein</fullName>
    </recommendedName>
</protein>
<keyword evidence="1" id="KW-0732">Signal</keyword>
<dbReference type="InterPro" id="IPR011990">
    <property type="entry name" value="TPR-like_helical_dom_sf"/>
</dbReference>